<dbReference type="RefSeq" id="WP_014595524.1">
    <property type="nucleotide sequence ID" value="NZ_BCAJ01000070.1"/>
</dbReference>
<organism evidence="3 4">
    <name type="scientific">Stutzerimonas stutzeri</name>
    <name type="common">Pseudomonas stutzeri</name>
    <dbReference type="NCBI Taxonomy" id="316"/>
    <lineage>
        <taxon>Bacteria</taxon>
        <taxon>Pseudomonadati</taxon>
        <taxon>Pseudomonadota</taxon>
        <taxon>Gammaproteobacteria</taxon>
        <taxon>Pseudomonadales</taxon>
        <taxon>Pseudomonadaceae</taxon>
        <taxon>Stutzerimonas</taxon>
    </lineage>
</organism>
<accession>A0A2N8RBG5</accession>
<dbReference type="AlphaFoldDB" id="A0A2N8RBG5"/>
<evidence type="ECO:0000313" key="1">
    <source>
        <dbReference type="EMBL" id="MDH0149069.1"/>
    </source>
</evidence>
<gene>
    <name evidence="3" type="ORF">CXK99_15835</name>
    <name evidence="2" type="ORF">N5C32_04130</name>
    <name evidence="1" type="ORF">N7335_22030</name>
</gene>
<sequence>MNAPLMTEPTYPEPLRLLPDHEAAAPFPLKALGEVLGGAAAAIVEAVQVPEALAAQSILAAAALAAQPHGNVARDGQLIPVSLFALTIAESGDRKTAADRLALRAHHFYQQALLESHGENLKRYQNRRDAYLKARAAVLDANKGDPDVIAAKLDTLQEPKAPPLPFVLSEEPTLEGLQKSLLQGQPSQGLFSDEGGQFFGGYSNKPENLLKSVAGLSKLWDGAPISRMRAAEGESAARCGCRLSAHLMIQPIVAESVLRNPVMRGQGFLARFLIAWPQSLAGTRLYRSADPNNDPRFVRYWERMNQLLSLGPRIDSRGDLDPPTLTMDAPAKRAWVEAHDEIETALGRGGDFQEIKGTAAKGAEHILRIAGILAIVENTTLLAEPHLSQATELVRWYLTEALRLTSPVVIDPDLLLSQQLLDWLLEKNG</sequence>
<reference evidence="1" key="2">
    <citation type="submission" date="2022-09" db="EMBL/GenBank/DDBJ databases">
        <title>Intensive care unit water sources are persistently colonized with multi-drug resistant bacteria and are the site of extensive horizontal gene transfer of antibiotic resistance genes.</title>
        <authorList>
            <person name="Diorio-Toth L."/>
        </authorList>
    </citation>
    <scope>NUCLEOTIDE SEQUENCE</scope>
    <source>
        <strain evidence="2">GD03947</strain>
        <strain evidence="1">GD04147</strain>
    </source>
</reference>
<reference evidence="3 4" key="1">
    <citation type="submission" date="2018-01" db="EMBL/GenBank/DDBJ databases">
        <title>Denitrification phenotypes of diverse strains of Pseudomonas stutzeri.</title>
        <authorList>
            <person name="Milligan D.A."/>
            <person name="Bergaust L."/>
            <person name="Bakken L.R."/>
            <person name="Frostegard A."/>
        </authorList>
    </citation>
    <scope>NUCLEOTIDE SEQUENCE [LARGE SCALE GENOMIC DNA]</scope>
    <source>
        <strain evidence="3 4">CCUG 44592</strain>
    </source>
</reference>
<evidence type="ECO:0000313" key="4">
    <source>
        <dbReference type="Proteomes" id="UP000236003"/>
    </source>
</evidence>
<name>A0A2N8RBG5_STUST</name>
<comment type="caution">
    <text evidence="3">The sequence shown here is derived from an EMBL/GenBank/DDBJ whole genome shotgun (WGS) entry which is preliminary data.</text>
</comment>
<dbReference type="EMBL" id="JAOCAE010000002">
    <property type="protein sequence ID" value="MDH1235224.1"/>
    <property type="molecule type" value="Genomic_DNA"/>
</dbReference>
<dbReference type="EMBL" id="POUM01000014">
    <property type="protein sequence ID" value="PNF58430.1"/>
    <property type="molecule type" value="Genomic_DNA"/>
</dbReference>
<evidence type="ECO:0000313" key="2">
    <source>
        <dbReference type="EMBL" id="MDH1235224.1"/>
    </source>
</evidence>
<dbReference type="Pfam" id="PF13148">
    <property type="entry name" value="DUF3987"/>
    <property type="match status" value="1"/>
</dbReference>
<dbReference type="Proteomes" id="UP001158500">
    <property type="component" value="Unassembled WGS sequence"/>
</dbReference>
<proteinExistence type="predicted"/>
<dbReference type="EMBL" id="JAODZE010000043">
    <property type="protein sequence ID" value="MDH0149069.1"/>
    <property type="molecule type" value="Genomic_DNA"/>
</dbReference>
<dbReference type="Proteomes" id="UP001158076">
    <property type="component" value="Unassembled WGS sequence"/>
</dbReference>
<dbReference type="Proteomes" id="UP000236003">
    <property type="component" value="Unassembled WGS sequence"/>
</dbReference>
<evidence type="ECO:0000313" key="3">
    <source>
        <dbReference type="EMBL" id="PNF58430.1"/>
    </source>
</evidence>
<protein>
    <submittedName>
        <fullName evidence="3">DUF3987 domain-containing protein</fullName>
    </submittedName>
    <submittedName>
        <fullName evidence="1">YfjI family protein</fullName>
    </submittedName>
</protein>
<dbReference type="InterPro" id="IPR025048">
    <property type="entry name" value="DUF3987"/>
</dbReference>